<keyword evidence="2" id="KW-0255">Endonuclease</keyword>
<evidence type="ECO:0000313" key="8">
    <source>
        <dbReference type="Proteomes" id="UP000654075"/>
    </source>
</evidence>
<dbReference type="AlphaFoldDB" id="A0A813FQM7"/>
<evidence type="ECO:0000259" key="6">
    <source>
        <dbReference type="Pfam" id="PF07522"/>
    </source>
</evidence>
<gene>
    <name evidence="7" type="ORF">PGLA1383_LOCUS32801</name>
</gene>
<evidence type="ECO:0000256" key="1">
    <source>
        <dbReference type="ARBA" id="ARBA00022722"/>
    </source>
</evidence>
<feature type="region of interest" description="Disordered" evidence="5">
    <location>
        <begin position="185"/>
        <end position="226"/>
    </location>
</feature>
<keyword evidence="4" id="KW-0269">Exonuclease</keyword>
<dbReference type="PANTHER" id="PTHR23240:SF8">
    <property type="entry name" value="PROTEIN ARTEMIS"/>
    <property type="match status" value="1"/>
</dbReference>
<evidence type="ECO:0000256" key="4">
    <source>
        <dbReference type="ARBA" id="ARBA00022839"/>
    </source>
</evidence>
<dbReference type="Pfam" id="PF07522">
    <property type="entry name" value="DRMBL"/>
    <property type="match status" value="1"/>
</dbReference>
<keyword evidence="8" id="KW-1185">Reference proteome</keyword>
<dbReference type="GO" id="GO:0006303">
    <property type="term" value="P:double-strand break repair via nonhomologous end joining"/>
    <property type="evidence" value="ECO:0007669"/>
    <property type="project" value="TreeGrafter"/>
</dbReference>
<dbReference type="GO" id="GO:0003684">
    <property type="term" value="F:damaged DNA binding"/>
    <property type="evidence" value="ECO:0007669"/>
    <property type="project" value="TreeGrafter"/>
</dbReference>
<dbReference type="PANTHER" id="PTHR23240">
    <property type="entry name" value="DNA CROSS-LINK REPAIR PROTEIN PSO2/SNM1-RELATED"/>
    <property type="match status" value="1"/>
</dbReference>
<feature type="domain" description="DNA repair metallo-beta-lactamase" evidence="6">
    <location>
        <begin position="87"/>
        <end position="148"/>
    </location>
</feature>
<organism evidence="7 8">
    <name type="scientific">Polarella glacialis</name>
    <name type="common">Dinoflagellate</name>
    <dbReference type="NCBI Taxonomy" id="89957"/>
    <lineage>
        <taxon>Eukaryota</taxon>
        <taxon>Sar</taxon>
        <taxon>Alveolata</taxon>
        <taxon>Dinophyceae</taxon>
        <taxon>Suessiales</taxon>
        <taxon>Suessiaceae</taxon>
        <taxon>Polarella</taxon>
    </lineage>
</organism>
<evidence type="ECO:0000256" key="3">
    <source>
        <dbReference type="ARBA" id="ARBA00022801"/>
    </source>
</evidence>
<feature type="non-terminal residue" evidence="7">
    <location>
        <position position="1"/>
    </location>
</feature>
<evidence type="ECO:0000256" key="2">
    <source>
        <dbReference type="ARBA" id="ARBA00022759"/>
    </source>
</evidence>
<name>A0A813FQM7_POLGL</name>
<evidence type="ECO:0000313" key="7">
    <source>
        <dbReference type="EMBL" id="CAE8615084.1"/>
    </source>
</evidence>
<keyword evidence="3" id="KW-0378">Hydrolase</keyword>
<keyword evidence="1" id="KW-0540">Nuclease</keyword>
<feature type="compositionally biased region" description="Polar residues" evidence="5">
    <location>
        <begin position="216"/>
        <end position="226"/>
    </location>
</feature>
<sequence length="226" mass="23956">VYKLGKEPLLVSLAERLKTRVLVPPVRAAALAASGLRPELFAQEPCSPELAPVDELWRLSLRGCVWVVPRQKLRKCLWHASACGAAAHGIIPTGWACRHEDLSVTGSTEDAGVDEGIQVSDDGVSQFPYSDHCSFLELVQFLSWLPAAPVTFITPLPASKTGFGYDGEEGLKSLMEQSGAPSICYSPPLSRAPGRSAGARQQATVQGVGSQPIPRASSNAGPLGQS</sequence>
<proteinExistence type="predicted"/>
<dbReference type="GO" id="GO:0004519">
    <property type="term" value="F:endonuclease activity"/>
    <property type="evidence" value="ECO:0007669"/>
    <property type="project" value="UniProtKB-KW"/>
</dbReference>
<evidence type="ECO:0000256" key="5">
    <source>
        <dbReference type="SAM" id="MobiDB-lite"/>
    </source>
</evidence>
<comment type="caution">
    <text evidence="7">The sequence shown here is derived from an EMBL/GenBank/DDBJ whole genome shotgun (WGS) entry which is preliminary data.</text>
</comment>
<dbReference type="EMBL" id="CAJNNV010025558">
    <property type="protein sequence ID" value="CAE8615084.1"/>
    <property type="molecule type" value="Genomic_DNA"/>
</dbReference>
<feature type="non-terminal residue" evidence="7">
    <location>
        <position position="226"/>
    </location>
</feature>
<feature type="compositionally biased region" description="Polar residues" evidence="5">
    <location>
        <begin position="199"/>
        <end position="209"/>
    </location>
</feature>
<accession>A0A813FQM7</accession>
<dbReference type="GO" id="GO:0035312">
    <property type="term" value="F:5'-3' DNA exonuclease activity"/>
    <property type="evidence" value="ECO:0007669"/>
    <property type="project" value="TreeGrafter"/>
</dbReference>
<dbReference type="Proteomes" id="UP000654075">
    <property type="component" value="Unassembled WGS sequence"/>
</dbReference>
<reference evidence="7" key="1">
    <citation type="submission" date="2021-02" db="EMBL/GenBank/DDBJ databases">
        <authorList>
            <person name="Dougan E. K."/>
            <person name="Rhodes N."/>
            <person name="Thang M."/>
            <person name="Chan C."/>
        </authorList>
    </citation>
    <scope>NUCLEOTIDE SEQUENCE</scope>
</reference>
<dbReference type="GO" id="GO:0036297">
    <property type="term" value="P:interstrand cross-link repair"/>
    <property type="evidence" value="ECO:0007669"/>
    <property type="project" value="TreeGrafter"/>
</dbReference>
<protein>
    <recommendedName>
        <fullName evidence="6">DNA repair metallo-beta-lactamase domain-containing protein</fullName>
    </recommendedName>
</protein>
<dbReference type="Gene3D" id="3.40.50.12650">
    <property type="match status" value="1"/>
</dbReference>
<dbReference type="InterPro" id="IPR011084">
    <property type="entry name" value="DRMBL"/>
</dbReference>